<reference evidence="3" key="2">
    <citation type="submission" date="2014-09" db="EMBL/GenBank/DDBJ databases">
        <authorList>
            <person name="Gomez-Valero L."/>
        </authorList>
    </citation>
    <scope>NUCLEOTIDE SEQUENCE [LARGE SCALE GENOMIC DNA]</scope>
    <source>
        <strain evidence="3">ATCC35250</strain>
    </source>
</reference>
<reference evidence="2" key="3">
    <citation type="submission" date="2014-09" db="EMBL/GenBank/DDBJ databases">
        <authorList>
            <person name="GOMEZ-VALERO Laura"/>
        </authorList>
    </citation>
    <scope>NUCLEOTIDE SEQUENCE</scope>
    <source>
        <strain evidence="2">ATCC35250</strain>
    </source>
</reference>
<proteinExistence type="predicted"/>
<dbReference type="HOGENOM" id="CLU_2142765_0_0_6"/>
<dbReference type="RefSeq" id="WP_045106617.1">
    <property type="nucleotide sequence ID" value="NZ_LN681225.1"/>
</dbReference>
<sequence>MANESSNKTVVEALRSHSFLARPATPQSSIEKTIEIDLQGVLTGPLRQKAETPLNTVTAIKSDEKNDRAKDMVSDLMKAIRAIVLTPSATINEKRAVEPEVEELNSSTYRPS</sequence>
<dbReference type="EMBL" id="LN681225">
    <property type="protein sequence ID" value="CEK11412.1"/>
    <property type="molecule type" value="Genomic_DNA"/>
</dbReference>
<evidence type="ECO:0000313" key="1">
    <source>
        <dbReference type="EMBL" id="AAX12527.1"/>
    </source>
</evidence>
<evidence type="ECO:0000313" key="2">
    <source>
        <dbReference type="EMBL" id="CEK11412.1"/>
    </source>
</evidence>
<accession>Q49L41</accession>
<name>Q49L41_LEGHA</name>
<evidence type="ECO:0000313" key="3">
    <source>
        <dbReference type="Proteomes" id="UP000032803"/>
    </source>
</evidence>
<organism evidence="1">
    <name type="scientific">Legionella hackeliae</name>
    <dbReference type="NCBI Taxonomy" id="449"/>
    <lineage>
        <taxon>Bacteria</taxon>
        <taxon>Pseudomonadati</taxon>
        <taxon>Pseudomonadota</taxon>
        <taxon>Gammaproteobacteria</taxon>
        <taxon>Legionellales</taxon>
        <taxon>Legionellaceae</taxon>
        <taxon>Legionella</taxon>
    </lineage>
</organism>
<dbReference type="PATRIC" id="fig|449.7.peg.66"/>
<dbReference type="AlphaFoldDB" id="Q49L41"/>
<reference evidence="1" key="1">
    <citation type="journal article" date="2005" name="Proc. Natl. Acad. Sci. U.S.A.">
        <title>Coevolution between nonhomologous but functionally similar proteins and their conserved partners in the Legionella pathogenesis system.</title>
        <authorList>
            <person name="Feldman M."/>
            <person name="Zusman T."/>
            <person name="Hagag S."/>
            <person name="Segal G."/>
        </authorList>
    </citation>
    <scope>NUCLEOTIDE SEQUENCE</scope>
    <source>
        <strain evidence="1">ATCC 35250</strain>
    </source>
</reference>
<dbReference type="KEGG" id="lha:LHA_2397"/>
<dbReference type="STRING" id="449.LHA_2397"/>
<protein>
    <submittedName>
        <fullName evidence="2">Component of the Dot/Icm secretion system</fullName>
    </submittedName>
    <submittedName>
        <fullName evidence="1">HigA</fullName>
    </submittedName>
</protein>
<dbReference type="EMBL" id="AY753534">
    <property type="protein sequence ID" value="AAX12527.1"/>
    <property type="molecule type" value="Genomic_DNA"/>
</dbReference>
<keyword evidence="3" id="KW-1185">Reference proteome</keyword>
<gene>
    <name evidence="1" type="primary">higA</name>
    <name evidence="2" type="ORF">LHA_2397</name>
</gene>
<dbReference type="Proteomes" id="UP000032803">
    <property type="component" value="Chromosome I"/>
</dbReference>